<keyword evidence="1" id="KW-0472">Membrane</keyword>
<evidence type="ECO:0000313" key="3">
    <source>
        <dbReference type="EMBL" id="CAF4613594.1"/>
    </source>
</evidence>
<protein>
    <submittedName>
        <fullName evidence="2">Uncharacterized protein</fullName>
    </submittedName>
</protein>
<keyword evidence="1" id="KW-0812">Transmembrane</keyword>
<evidence type="ECO:0000256" key="1">
    <source>
        <dbReference type="SAM" id="Phobius"/>
    </source>
</evidence>
<evidence type="ECO:0000313" key="4">
    <source>
        <dbReference type="Proteomes" id="UP000663872"/>
    </source>
</evidence>
<evidence type="ECO:0000313" key="2">
    <source>
        <dbReference type="EMBL" id="CAF3583767.1"/>
    </source>
</evidence>
<dbReference type="Proteomes" id="UP000663872">
    <property type="component" value="Unassembled WGS sequence"/>
</dbReference>
<proteinExistence type="predicted"/>
<dbReference type="EMBL" id="CAJOBR010001503">
    <property type="protein sequence ID" value="CAF4613594.1"/>
    <property type="molecule type" value="Genomic_DNA"/>
</dbReference>
<sequence length="106" mass="12978">MTDETSKTSHDSNASWRANHLEPKCSFSYYYPEFNFRQPTNADVDTYLNEHLFLKRLHFIYHLLTYIPSLFIYPFLYTFNCIKRWRFHLLAPRVIDTYHGFKLFVR</sequence>
<dbReference type="AlphaFoldDB" id="A0A818MB25"/>
<organism evidence="2 4">
    <name type="scientific">Rotaria socialis</name>
    <dbReference type="NCBI Taxonomy" id="392032"/>
    <lineage>
        <taxon>Eukaryota</taxon>
        <taxon>Metazoa</taxon>
        <taxon>Spiralia</taxon>
        <taxon>Gnathifera</taxon>
        <taxon>Rotifera</taxon>
        <taxon>Eurotatoria</taxon>
        <taxon>Bdelloidea</taxon>
        <taxon>Philodinida</taxon>
        <taxon>Philodinidae</taxon>
        <taxon>Rotaria</taxon>
    </lineage>
</organism>
<reference evidence="2" key="1">
    <citation type="submission" date="2021-02" db="EMBL/GenBank/DDBJ databases">
        <authorList>
            <person name="Nowell W R."/>
        </authorList>
    </citation>
    <scope>NUCLEOTIDE SEQUENCE</scope>
</reference>
<gene>
    <name evidence="2" type="ORF">GRG538_LOCUS21847</name>
    <name evidence="3" type="ORF">QYT958_LOCUS12386</name>
</gene>
<comment type="caution">
    <text evidence="2">The sequence shown here is derived from an EMBL/GenBank/DDBJ whole genome shotgun (WGS) entry which is preliminary data.</text>
</comment>
<dbReference type="EMBL" id="CAJNYT010003602">
    <property type="protein sequence ID" value="CAF3583767.1"/>
    <property type="molecule type" value="Genomic_DNA"/>
</dbReference>
<keyword evidence="1" id="KW-1133">Transmembrane helix</keyword>
<dbReference type="Proteomes" id="UP000663848">
    <property type="component" value="Unassembled WGS sequence"/>
</dbReference>
<name>A0A818MB25_9BILA</name>
<feature type="transmembrane region" description="Helical" evidence="1">
    <location>
        <begin position="59"/>
        <end position="79"/>
    </location>
</feature>
<accession>A0A818MB25</accession>